<name>A0ABS3E926_9GAMM</name>
<dbReference type="Proteomes" id="UP000664293">
    <property type="component" value="Unassembled WGS sequence"/>
</dbReference>
<gene>
    <name evidence="1" type="ORF">JF535_13210</name>
</gene>
<proteinExistence type="predicted"/>
<reference evidence="1 2" key="1">
    <citation type="submission" date="2020-12" db="EMBL/GenBank/DDBJ databases">
        <title>Oil enriched cultivation method for isolating marine PHA-producing bacteria.</title>
        <authorList>
            <person name="Zheng W."/>
            <person name="Yu S."/>
            <person name="Huang Y."/>
        </authorList>
    </citation>
    <scope>NUCLEOTIDE SEQUENCE [LARGE SCALE GENOMIC DNA]</scope>
    <source>
        <strain evidence="1 2">SN0-2</strain>
    </source>
</reference>
<sequence>MSDQIEIHGLAELDAALAKIGDAAVAQKALEDGLFDAAQVVQKAAKAKVSVESGRLRKSIRRYRGKEGKKKLAGVSKRDAVVYVGTKSTKRNPVFYARFVEYGTDQHAVELGKAAKRRGATSLVGKKGRFGKKVEVKAKAKPFLRPALDENRKPVIERFVSGLTKRIEKAWNGEVKKK</sequence>
<dbReference type="NCBIfam" id="TIGR01725">
    <property type="entry name" value="phge_HK97_gp10"/>
    <property type="match status" value="1"/>
</dbReference>
<dbReference type="EMBL" id="JAEKJR010000002">
    <property type="protein sequence ID" value="MBN8431810.1"/>
    <property type="molecule type" value="Genomic_DNA"/>
</dbReference>
<evidence type="ECO:0000313" key="1">
    <source>
        <dbReference type="EMBL" id="MBN8431810.1"/>
    </source>
</evidence>
<comment type="caution">
    <text evidence="1">The sequence shown here is derived from an EMBL/GenBank/DDBJ whole genome shotgun (WGS) entry which is preliminary data.</text>
</comment>
<keyword evidence="2" id="KW-1185">Reference proteome</keyword>
<dbReference type="Pfam" id="PF04883">
    <property type="entry name" value="HK97-gp10_like"/>
    <property type="match status" value="1"/>
</dbReference>
<evidence type="ECO:0000313" key="2">
    <source>
        <dbReference type="Proteomes" id="UP000664293"/>
    </source>
</evidence>
<organism evidence="1 2">
    <name type="scientific">Microbulbifer salipaludis</name>
    <dbReference type="NCBI Taxonomy" id="187980"/>
    <lineage>
        <taxon>Bacteria</taxon>
        <taxon>Pseudomonadati</taxon>
        <taxon>Pseudomonadota</taxon>
        <taxon>Gammaproteobacteria</taxon>
        <taxon>Cellvibrionales</taxon>
        <taxon>Microbulbiferaceae</taxon>
        <taxon>Microbulbifer</taxon>
    </lineage>
</organism>
<dbReference type="InterPro" id="IPR010064">
    <property type="entry name" value="HK97-gp10_tail"/>
</dbReference>
<protein>
    <submittedName>
        <fullName evidence="1">HK97 gp10 family phage protein</fullName>
    </submittedName>
</protein>
<accession>A0ABS3E926</accession>
<dbReference type="RefSeq" id="WP_207002909.1">
    <property type="nucleotide sequence ID" value="NZ_JAEKJR010000002.1"/>
</dbReference>